<evidence type="ECO:0000256" key="2">
    <source>
        <dbReference type="ARBA" id="ARBA00022679"/>
    </source>
</evidence>
<dbReference type="GO" id="GO:0005524">
    <property type="term" value="F:ATP binding"/>
    <property type="evidence" value="ECO:0007669"/>
    <property type="project" value="UniProtKB-KW"/>
</dbReference>
<feature type="domain" description="Protein kinase" evidence="9">
    <location>
        <begin position="1"/>
        <end position="150"/>
    </location>
</feature>
<dbReference type="FunFam" id="1.10.510.10:FF:001512">
    <property type="entry name" value="Receptor tyrosine-protein kinase erbB-2"/>
    <property type="match status" value="1"/>
</dbReference>
<evidence type="ECO:0000256" key="5">
    <source>
        <dbReference type="ARBA" id="ARBA00022840"/>
    </source>
</evidence>
<dbReference type="EMBL" id="CAJHNH020003513">
    <property type="protein sequence ID" value="CAG5129483.1"/>
    <property type="molecule type" value="Genomic_DNA"/>
</dbReference>
<evidence type="ECO:0000256" key="6">
    <source>
        <dbReference type="ARBA" id="ARBA00023136"/>
    </source>
</evidence>
<evidence type="ECO:0000256" key="1">
    <source>
        <dbReference type="ARBA" id="ARBA00004308"/>
    </source>
</evidence>
<dbReference type="InterPro" id="IPR000719">
    <property type="entry name" value="Prot_kinase_dom"/>
</dbReference>
<evidence type="ECO:0000256" key="7">
    <source>
        <dbReference type="ARBA" id="ARBA00023137"/>
    </source>
</evidence>
<comment type="caution">
    <text evidence="10">The sequence shown here is derived from an EMBL/GenBank/DDBJ whole genome shotgun (WGS) entry which is preliminary data.</text>
</comment>
<keyword evidence="4" id="KW-0418">Kinase</keyword>
<dbReference type="InterPro" id="IPR011009">
    <property type="entry name" value="Kinase-like_dom_sf"/>
</dbReference>
<keyword evidence="11" id="KW-1185">Reference proteome</keyword>
<keyword evidence="3" id="KW-0547">Nucleotide-binding</keyword>
<dbReference type="Pfam" id="PF07714">
    <property type="entry name" value="PK_Tyr_Ser-Thr"/>
    <property type="match status" value="1"/>
</dbReference>
<reference evidence="10" key="1">
    <citation type="submission" date="2021-04" db="EMBL/GenBank/DDBJ databases">
        <authorList>
            <consortium name="Molecular Ecology Group"/>
        </authorList>
    </citation>
    <scope>NUCLEOTIDE SEQUENCE</scope>
</reference>
<dbReference type="InterPro" id="IPR008266">
    <property type="entry name" value="Tyr_kinase_AS"/>
</dbReference>
<dbReference type="CDD" id="cd00192">
    <property type="entry name" value="PTKc"/>
    <property type="match status" value="1"/>
</dbReference>
<dbReference type="PANTHER" id="PTHR24416">
    <property type="entry name" value="TYROSINE-PROTEIN KINASE RECEPTOR"/>
    <property type="match status" value="1"/>
</dbReference>
<keyword evidence="5" id="KW-0067">ATP-binding</keyword>
<dbReference type="Gene3D" id="1.10.510.10">
    <property type="entry name" value="Transferase(Phosphotransferase) domain 1"/>
    <property type="match status" value="1"/>
</dbReference>
<evidence type="ECO:0000256" key="4">
    <source>
        <dbReference type="ARBA" id="ARBA00022777"/>
    </source>
</evidence>
<dbReference type="PANTHER" id="PTHR24416:SF600">
    <property type="entry name" value="PDGF- AND VEGF-RECEPTOR RELATED, ISOFORM J"/>
    <property type="match status" value="1"/>
</dbReference>
<sequence>YIHRDLAARNVLLAEDNIVKICDFGLAKDLYKDPEYHKKGDGPVPVKWMALESFTHRIYTTKSDVWSYGVLLWELFSLGGNPYPGVEINEKFIGLLKSGYRMERPPYSSDQLYKIMLQTWKVDPEERPTFSELVTKIGDSLEANVKQYYLDLSETPYVKMAGDNENMVPKMTTETDGYLKMSPAGSSYINIRHSVKQNACTKMNEPDIHYQNHLQWKNEKASKNELQSLRHEGKQLSVPDMIAPGFASADNQVETTADIHQEEDSDSGHSSTCEVSGSPSFSGIDNDEYLVPLSPLEQQEGGDSYTLSSPEVITSSTCKLSLANSKTSWPQHTRLSMPVNESNRNSAGSRSPHVRRLSQGSVNSFPEDYRHSTNIGSSAFLSGTDVLGSSNIITPPLATKSASISGSNLAPSKSLVLGNEHARYQGLVKVYGTGNVAVGVGTKTQHSLSFLCSSDNPLVKYHLCPNVSSPESCCLQNSIHEFSSDDAIGAAGQLALEEGTQALGMKTWVDAGARRFMANTSNSFNSDLGSGEPSPPPDYRTVFESIAETA</sequence>
<evidence type="ECO:0000256" key="8">
    <source>
        <dbReference type="SAM" id="MobiDB-lite"/>
    </source>
</evidence>
<comment type="subcellular location">
    <subcellularLocation>
        <location evidence="1">Endomembrane system</location>
    </subcellularLocation>
</comment>
<dbReference type="GO" id="GO:0030182">
    <property type="term" value="P:neuron differentiation"/>
    <property type="evidence" value="ECO:0007669"/>
    <property type="project" value="UniProtKB-ARBA"/>
</dbReference>
<evidence type="ECO:0000313" key="10">
    <source>
        <dbReference type="EMBL" id="CAG5129483.1"/>
    </source>
</evidence>
<dbReference type="GO" id="GO:0007169">
    <property type="term" value="P:cell surface receptor protein tyrosine kinase signaling pathway"/>
    <property type="evidence" value="ECO:0007669"/>
    <property type="project" value="TreeGrafter"/>
</dbReference>
<protein>
    <recommendedName>
        <fullName evidence="9">Protein kinase domain-containing protein</fullName>
    </recommendedName>
</protein>
<dbReference type="InterPro" id="IPR001245">
    <property type="entry name" value="Ser-Thr/Tyr_kinase_cat_dom"/>
</dbReference>
<feature type="region of interest" description="Disordered" evidence="8">
    <location>
        <begin position="333"/>
        <end position="359"/>
    </location>
</feature>
<name>A0A8S3ZJ44_9EUPU</name>
<dbReference type="Proteomes" id="UP000678393">
    <property type="component" value="Unassembled WGS sequence"/>
</dbReference>
<dbReference type="AlphaFoldDB" id="A0A8S3ZJ44"/>
<organism evidence="10 11">
    <name type="scientific">Candidula unifasciata</name>
    <dbReference type="NCBI Taxonomy" id="100452"/>
    <lineage>
        <taxon>Eukaryota</taxon>
        <taxon>Metazoa</taxon>
        <taxon>Spiralia</taxon>
        <taxon>Lophotrochozoa</taxon>
        <taxon>Mollusca</taxon>
        <taxon>Gastropoda</taxon>
        <taxon>Heterobranchia</taxon>
        <taxon>Euthyneura</taxon>
        <taxon>Panpulmonata</taxon>
        <taxon>Eupulmonata</taxon>
        <taxon>Stylommatophora</taxon>
        <taxon>Helicina</taxon>
        <taxon>Helicoidea</taxon>
        <taxon>Geomitridae</taxon>
        <taxon>Candidula</taxon>
    </lineage>
</organism>
<dbReference type="InterPro" id="IPR050122">
    <property type="entry name" value="RTK"/>
</dbReference>
<feature type="non-terminal residue" evidence="10">
    <location>
        <position position="1"/>
    </location>
</feature>
<dbReference type="SMART" id="SM00219">
    <property type="entry name" value="TyrKc"/>
    <property type="match status" value="1"/>
</dbReference>
<evidence type="ECO:0000256" key="3">
    <source>
        <dbReference type="ARBA" id="ARBA00022741"/>
    </source>
</evidence>
<dbReference type="PROSITE" id="PS00109">
    <property type="entry name" value="PROTEIN_KINASE_TYR"/>
    <property type="match status" value="1"/>
</dbReference>
<dbReference type="PRINTS" id="PR00109">
    <property type="entry name" value="TYRKINASE"/>
</dbReference>
<dbReference type="GO" id="GO:0004714">
    <property type="term" value="F:transmembrane receptor protein tyrosine kinase activity"/>
    <property type="evidence" value="ECO:0007669"/>
    <property type="project" value="TreeGrafter"/>
</dbReference>
<evidence type="ECO:0000259" key="9">
    <source>
        <dbReference type="PROSITE" id="PS50011"/>
    </source>
</evidence>
<dbReference type="GO" id="GO:0043235">
    <property type="term" value="C:receptor complex"/>
    <property type="evidence" value="ECO:0007669"/>
    <property type="project" value="TreeGrafter"/>
</dbReference>
<dbReference type="GO" id="GO:0012505">
    <property type="term" value="C:endomembrane system"/>
    <property type="evidence" value="ECO:0007669"/>
    <property type="project" value="UniProtKB-SubCell"/>
</dbReference>
<feature type="compositionally biased region" description="Polar residues" evidence="8">
    <location>
        <begin position="268"/>
        <end position="279"/>
    </location>
</feature>
<dbReference type="GO" id="GO:0005886">
    <property type="term" value="C:plasma membrane"/>
    <property type="evidence" value="ECO:0007669"/>
    <property type="project" value="TreeGrafter"/>
</dbReference>
<keyword evidence="6" id="KW-0472">Membrane</keyword>
<dbReference type="SUPFAM" id="SSF56112">
    <property type="entry name" value="Protein kinase-like (PK-like)"/>
    <property type="match status" value="1"/>
</dbReference>
<feature type="region of interest" description="Disordered" evidence="8">
    <location>
        <begin position="259"/>
        <end position="279"/>
    </location>
</feature>
<dbReference type="GO" id="GO:0050793">
    <property type="term" value="P:regulation of developmental process"/>
    <property type="evidence" value="ECO:0007669"/>
    <property type="project" value="UniProtKB-ARBA"/>
</dbReference>
<dbReference type="GO" id="GO:0048468">
    <property type="term" value="P:cell development"/>
    <property type="evidence" value="ECO:0007669"/>
    <property type="project" value="UniProtKB-ARBA"/>
</dbReference>
<gene>
    <name evidence="10" type="ORF">CUNI_LOCUS15041</name>
</gene>
<dbReference type="PROSITE" id="PS50011">
    <property type="entry name" value="PROTEIN_KINASE_DOM"/>
    <property type="match status" value="1"/>
</dbReference>
<proteinExistence type="predicted"/>
<keyword evidence="2" id="KW-0808">Transferase</keyword>
<feature type="compositionally biased region" description="Polar residues" evidence="8">
    <location>
        <begin position="333"/>
        <end position="349"/>
    </location>
</feature>
<evidence type="ECO:0000313" key="11">
    <source>
        <dbReference type="Proteomes" id="UP000678393"/>
    </source>
</evidence>
<dbReference type="OrthoDB" id="98077at2759"/>
<keyword evidence="7" id="KW-0829">Tyrosine-protein kinase</keyword>
<dbReference type="InterPro" id="IPR020635">
    <property type="entry name" value="Tyr_kinase_cat_dom"/>
</dbReference>
<accession>A0A8S3ZJ44</accession>